<comment type="caution">
    <text evidence="1">The sequence shown here is derived from an EMBL/GenBank/DDBJ whole genome shotgun (WGS) entry which is preliminary data.</text>
</comment>
<evidence type="ECO:0000313" key="1">
    <source>
        <dbReference type="EMBL" id="KRN81402.1"/>
    </source>
</evidence>
<reference evidence="1 2" key="1">
    <citation type="journal article" date="2015" name="Genome Announc.">
        <title>Expanding the biotechnology potential of lactobacilli through comparative genomics of 213 strains and associated genera.</title>
        <authorList>
            <person name="Sun Z."/>
            <person name="Harris H.M."/>
            <person name="McCann A."/>
            <person name="Guo C."/>
            <person name="Argimon S."/>
            <person name="Zhang W."/>
            <person name="Yang X."/>
            <person name="Jeffery I.B."/>
            <person name="Cooney J.C."/>
            <person name="Kagawa T.F."/>
            <person name="Liu W."/>
            <person name="Song Y."/>
            <person name="Salvetti E."/>
            <person name="Wrobel A."/>
            <person name="Rasinkangas P."/>
            <person name="Parkhill J."/>
            <person name="Rea M.C."/>
            <person name="O'Sullivan O."/>
            <person name="Ritari J."/>
            <person name="Douillard F.P."/>
            <person name="Paul Ross R."/>
            <person name="Yang R."/>
            <person name="Briner A.E."/>
            <person name="Felis G.E."/>
            <person name="de Vos W.M."/>
            <person name="Barrangou R."/>
            <person name="Klaenhammer T.R."/>
            <person name="Caufield P.W."/>
            <person name="Cui Y."/>
            <person name="Zhang H."/>
            <person name="O'Toole P.W."/>
        </authorList>
    </citation>
    <scope>NUCLEOTIDE SEQUENCE [LARGE SCALE GENOMIC DNA]</scope>
    <source>
        <strain evidence="1 2">DSM 16698</strain>
    </source>
</reference>
<proteinExistence type="predicted"/>
<sequence length="86" mass="10175">MIMFNAISQIDAQAYIPQKHCKYQYAINFKQSCLIIQSMYLASSLTQDFERILIQISYYTIPIRPGRKDKRNIKPKSAVYYLYRVA</sequence>
<dbReference type="PATRIC" id="fig|695563.3.peg.262"/>
<evidence type="ECO:0000313" key="2">
    <source>
        <dbReference type="Proteomes" id="UP000051529"/>
    </source>
</evidence>
<accession>A0A0R2K4D8</accession>
<name>A0A0R2K4D8_LACAM</name>
<dbReference type="AlphaFoldDB" id="A0A0R2K4D8"/>
<gene>
    <name evidence="1" type="ORF">IV44_GL000250</name>
</gene>
<dbReference type="EMBL" id="JQBQ01000122">
    <property type="protein sequence ID" value="KRN81402.1"/>
    <property type="molecule type" value="Genomic_DNA"/>
</dbReference>
<dbReference type="Proteomes" id="UP000051529">
    <property type="component" value="Unassembled WGS sequence"/>
</dbReference>
<organism evidence="1 2">
    <name type="scientific">Lactobacillus amylovorus subsp. animalium DSM 16698</name>
    <dbReference type="NCBI Taxonomy" id="695563"/>
    <lineage>
        <taxon>Bacteria</taxon>
        <taxon>Bacillati</taxon>
        <taxon>Bacillota</taxon>
        <taxon>Bacilli</taxon>
        <taxon>Lactobacillales</taxon>
        <taxon>Lactobacillaceae</taxon>
        <taxon>Lactobacillus</taxon>
        <taxon>Lactobacillus amylovorus subsp. animalium</taxon>
    </lineage>
</organism>
<protein>
    <submittedName>
        <fullName evidence="1">Transposase</fullName>
    </submittedName>
</protein>